<evidence type="ECO:0000313" key="2">
    <source>
        <dbReference type="EMBL" id="AFB21219.1"/>
    </source>
</evidence>
<keyword evidence="1" id="KW-0472">Membrane</keyword>
<protein>
    <submittedName>
        <fullName evidence="2">ABC transporter permease protein</fullName>
    </submittedName>
</protein>
<gene>
    <name evidence="2" type="ORF">RCA_03270</name>
</gene>
<keyword evidence="3" id="KW-1185">Reference proteome</keyword>
<accession>A0ABM5MST6</accession>
<dbReference type="Proteomes" id="UP000007878">
    <property type="component" value="Chromosome"/>
</dbReference>
<sequence length="34" mass="3892">MQQNTGINGLIAGILQVLMLYSLNLQIMQHPKYF</sequence>
<keyword evidence="1" id="KW-1133">Transmembrane helix</keyword>
<reference evidence="3" key="1">
    <citation type="submission" date="2012-02" db="EMBL/GenBank/DDBJ databases">
        <title>Complete genome sequence of Rickettsia parkeri strain Portsmouth.</title>
        <authorList>
            <person name="Johnson S.L."/>
            <person name="Munk A.C."/>
            <person name="Han S."/>
            <person name="Bruce D.C."/>
            <person name="Dasch G.A."/>
        </authorList>
    </citation>
    <scope>NUCLEOTIDE SEQUENCE [LARGE SCALE GENOMIC DNA]</scope>
    <source>
        <strain evidence="3">CA410</strain>
    </source>
</reference>
<name>A0ABM5MST6_RICCA</name>
<proteinExistence type="predicted"/>
<evidence type="ECO:0000256" key="1">
    <source>
        <dbReference type="SAM" id="Phobius"/>
    </source>
</evidence>
<evidence type="ECO:0000313" key="3">
    <source>
        <dbReference type="Proteomes" id="UP000007878"/>
    </source>
</evidence>
<dbReference type="EMBL" id="CP003304">
    <property type="protein sequence ID" value="AFB21219.1"/>
    <property type="molecule type" value="Genomic_DNA"/>
</dbReference>
<organism evidence="2 3">
    <name type="scientific">Rickettsia canadensis str. CA410</name>
    <dbReference type="NCBI Taxonomy" id="1105107"/>
    <lineage>
        <taxon>Bacteria</taxon>
        <taxon>Pseudomonadati</taxon>
        <taxon>Pseudomonadota</taxon>
        <taxon>Alphaproteobacteria</taxon>
        <taxon>Rickettsiales</taxon>
        <taxon>Rickettsiaceae</taxon>
        <taxon>Rickettsieae</taxon>
        <taxon>Rickettsia</taxon>
        <taxon>belli group</taxon>
    </lineage>
</organism>
<feature type="transmembrane region" description="Helical" evidence="1">
    <location>
        <begin position="6"/>
        <end position="25"/>
    </location>
</feature>
<keyword evidence="1" id="KW-0812">Transmembrane</keyword>